<proteinExistence type="predicted"/>
<dbReference type="EMBL" id="CR382136">
    <property type="protein sequence ID" value="CAG87140.2"/>
    <property type="molecule type" value="Genomic_DNA"/>
</dbReference>
<protein>
    <submittedName>
        <fullName evidence="2">DEHA2D11704p</fullName>
    </submittedName>
</protein>
<organism evidence="2 3">
    <name type="scientific">Debaryomyces hansenii (strain ATCC 36239 / CBS 767 / BCRC 21394 / JCM 1990 / NBRC 0083 / IGC 2968)</name>
    <name type="common">Yeast</name>
    <name type="synonym">Torulaspora hansenii</name>
    <dbReference type="NCBI Taxonomy" id="284592"/>
    <lineage>
        <taxon>Eukaryota</taxon>
        <taxon>Fungi</taxon>
        <taxon>Dikarya</taxon>
        <taxon>Ascomycota</taxon>
        <taxon>Saccharomycotina</taxon>
        <taxon>Pichiomycetes</taxon>
        <taxon>Debaryomycetaceae</taxon>
        <taxon>Debaryomyces</taxon>
    </lineage>
</organism>
<reference evidence="2 3" key="1">
    <citation type="journal article" date="2004" name="Nature">
        <title>Genome evolution in yeasts.</title>
        <authorList>
            <consortium name="Genolevures"/>
            <person name="Dujon B."/>
            <person name="Sherman D."/>
            <person name="Fischer G."/>
            <person name="Durrens P."/>
            <person name="Casaregola S."/>
            <person name="Lafontaine I."/>
            <person name="de Montigny J."/>
            <person name="Marck C."/>
            <person name="Neuveglise C."/>
            <person name="Talla E."/>
            <person name="Goffard N."/>
            <person name="Frangeul L."/>
            <person name="Aigle M."/>
            <person name="Anthouard V."/>
            <person name="Babour A."/>
            <person name="Barbe V."/>
            <person name="Barnay S."/>
            <person name="Blanchin S."/>
            <person name="Beckerich J.M."/>
            <person name="Beyne E."/>
            <person name="Bleykasten C."/>
            <person name="Boisrame A."/>
            <person name="Boyer J."/>
            <person name="Cattolico L."/>
            <person name="Confanioleri F."/>
            <person name="de Daruvar A."/>
            <person name="Despons L."/>
            <person name="Fabre E."/>
            <person name="Fairhead C."/>
            <person name="Ferry-Dumazet H."/>
            <person name="Groppi A."/>
            <person name="Hantraye F."/>
            <person name="Hennequin C."/>
            <person name="Jauniaux N."/>
            <person name="Joyet P."/>
            <person name="Kachouri R."/>
            <person name="Kerrest A."/>
            <person name="Koszul R."/>
            <person name="Lemaire M."/>
            <person name="Lesur I."/>
            <person name="Ma L."/>
            <person name="Muller H."/>
            <person name="Nicaud J.M."/>
            <person name="Nikolski M."/>
            <person name="Oztas S."/>
            <person name="Ozier-Kalogeropoulos O."/>
            <person name="Pellenz S."/>
            <person name="Potier S."/>
            <person name="Richard G.F."/>
            <person name="Straub M.L."/>
            <person name="Suleau A."/>
            <person name="Swennene D."/>
            <person name="Tekaia F."/>
            <person name="Wesolowski-Louvel M."/>
            <person name="Westhof E."/>
            <person name="Wirth B."/>
            <person name="Zeniou-Meyer M."/>
            <person name="Zivanovic I."/>
            <person name="Bolotin-Fukuhara M."/>
            <person name="Thierry A."/>
            <person name="Bouchier C."/>
            <person name="Caudron B."/>
            <person name="Scarpelli C."/>
            <person name="Gaillardin C."/>
            <person name="Weissenbach J."/>
            <person name="Wincker P."/>
            <person name="Souciet J.L."/>
        </authorList>
    </citation>
    <scope>NUCLEOTIDE SEQUENCE [LARGE SCALE GENOMIC DNA]</scope>
    <source>
        <strain evidence="3">ATCC 36239 / CBS 767 / BCRC 21394 / JCM 1990 / NBRC 0083 / IGC 2968</strain>
    </source>
</reference>
<dbReference type="PROSITE" id="PS50181">
    <property type="entry name" value="FBOX"/>
    <property type="match status" value="1"/>
</dbReference>
<gene>
    <name evidence="2" type="ordered locus">DEHA2D11704g</name>
</gene>
<name>Q6BS43_DEBHA</name>
<dbReference type="GeneID" id="2901682"/>
<dbReference type="OrthoDB" id="3162794at2759"/>
<dbReference type="eggNOG" id="ENOG502SDX4">
    <property type="taxonomic scope" value="Eukaryota"/>
</dbReference>
<dbReference type="KEGG" id="dha:DEHA2D11704g"/>
<dbReference type="HOGENOM" id="CLU_527963_0_0_1"/>
<dbReference type="Proteomes" id="UP000000599">
    <property type="component" value="Chromosome D"/>
</dbReference>
<dbReference type="InParanoid" id="Q6BS43"/>
<evidence type="ECO:0000313" key="2">
    <source>
        <dbReference type="EMBL" id="CAG87140.2"/>
    </source>
</evidence>
<sequence length="494" mass="56442">MIDKLPIDIINIIAHSLNQFDLVSLSGTNKSLHQILIPKLYKSITVDSSKTHLQHELSSRTTTIKSLHSFKLFLNKLIKNPQYGGFIRHFALSNEIPDMSEIMLNKYLERMFPILTNLFTLDWFIVDPYLSFELLKLLPLEKLCNLGGNFKNFEVMETLIRQPLFGLKKLEIFGFNTASNLSKIDMSKFPNLHDLTISKNSCGKSRKVTNLIEIDPVDENYLSSIFAHAQNLNLASLTLKDICIASVDVNVLIKAINIPNLKELSIINCTEIMFENESFIRRSPPPVLFLDLLGPHLSGLESLVLDLSNDLADNTSILRLLNSVYLSKLDILITCKNGESLNEDLAAIINSLVSHPLKDLKLDVIIPNANHKKITVPITTLSNLSKLDKLQILKAPVEHRHFNSLIPIISELRELMVLHLVVNTQKIVANSLIDQNYFNFAIPGLSHLEENFFKQFFDYCKDFKFCNQNLEYLIFETPKKFMFECRNRIELIDM</sequence>
<evidence type="ECO:0000259" key="1">
    <source>
        <dbReference type="PROSITE" id="PS50181"/>
    </source>
</evidence>
<evidence type="ECO:0000313" key="3">
    <source>
        <dbReference type="Proteomes" id="UP000000599"/>
    </source>
</evidence>
<keyword evidence="3" id="KW-1185">Reference proteome</keyword>
<dbReference type="VEuPathDB" id="FungiDB:DEHA2D11704g"/>
<feature type="domain" description="F-box" evidence="1">
    <location>
        <begin position="1"/>
        <end position="44"/>
    </location>
</feature>
<accession>Q6BS43</accession>
<dbReference type="OMA" id="ICANDAN"/>
<dbReference type="RefSeq" id="XP_458977.2">
    <property type="nucleotide sequence ID" value="XM_458977.1"/>
</dbReference>
<dbReference type="AlphaFoldDB" id="Q6BS43"/>
<dbReference type="InterPro" id="IPR001810">
    <property type="entry name" value="F-box_dom"/>
</dbReference>